<feature type="region of interest" description="Disordered" evidence="13">
    <location>
        <begin position="87"/>
        <end position="115"/>
    </location>
</feature>
<evidence type="ECO:0000256" key="5">
    <source>
        <dbReference type="ARBA" id="ARBA00022490"/>
    </source>
</evidence>
<evidence type="ECO:0000256" key="9">
    <source>
        <dbReference type="ARBA" id="ARBA00023069"/>
    </source>
</evidence>
<feature type="region of interest" description="Disordered" evidence="13">
    <location>
        <begin position="148"/>
        <end position="176"/>
    </location>
</feature>
<comment type="similarity">
    <text evidence="3">Belongs to the WD repeat fritz family.</text>
</comment>
<dbReference type="GO" id="GO:0007399">
    <property type="term" value="P:nervous system development"/>
    <property type="evidence" value="ECO:0007669"/>
    <property type="project" value="TreeGrafter"/>
</dbReference>
<feature type="compositionally biased region" description="Polar residues" evidence="13">
    <location>
        <begin position="154"/>
        <end position="176"/>
    </location>
</feature>
<evidence type="ECO:0000256" key="12">
    <source>
        <dbReference type="ARBA" id="ARBA00023273"/>
    </source>
</evidence>
<evidence type="ECO:0000256" key="6">
    <source>
        <dbReference type="ARBA" id="ARBA00022574"/>
    </source>
</evidence>
<keyword evidence="4" id="KW-1003">Cell membrane</keyword>
<reference evidence="14 15" key="1">
    <citation type="journal article" date="2016" name="Genome Biol. Evol.">
        <title>Gene Family Evolution Reflects Adaptation to Soil Environmental Stressors in the Genome of the Collembolan Orchesella cincta.</title>
        <authorList>
            <person name="Faddeeva-Vakhrusheva A."/>
            <person name="Derks M.F."/>
            <person name="Anvar S.Y."/>
            <person name="Agamennone V."/>
            <person name="Suring W."/>
            <person name="Smit S."/>
            <person name="van Straalen N.M."/>
            <person name="Roelofs D."/>
        </authorList>
    </citation>
    <scope>NUCLEOTIDE SEQUENCE [LARGE SCALE GENOMIC DNA]</scope>
    <source>
        <tissue evidence="14">Mixed pool</tissue>
    </source>
</reference>
<keyword evidence="12" id="KW-0966">Cell projection</keyword>
<dbReference type="GO" id="GO:0044782">
    <property type="term" value="P:cilium organization"/>
    <property type="evidence" value="ECO:0007669"/>
    <property type="project" value="TreeGrafter"/>
</dbReference>
<keyword evidence="5" id="KW-0963">Cytoplasm</keyword>
<keyword evidence="10" id="KW-0472">Membrane</keyword>
<evidence type="ECO:0000313" key="15">
    <source>
        <dbReference type="Proteomes" id="UP000094527"/>
    </source>
</evidence>
<proteinExistence type="inferred from homology"/>
<dbReference type="InterPro" id="IPR024511">
    <property type="entry name" value="Frtz"/>
</dbReference>
<dbReference type="EMBL" id="LJIJ01003865">
    <property type="protein sequence ID" value="ODM88263.1"/>
    <property type="molecule type" value="Genomic_DNA"/>
</dbReference>
<evidence type="ECO:0000256" key="3">
    <source>
        <dbReference type="ARBA" id="ARBA00006059"/>
    </source>
</evidence>
<keyword evidence="11" id="KW-0206">Cytoskeleton</keyword>
<dbReference type="GO" id="GO:0005886">
    <property type="term" value="C:plasma membrane"/>
    <property type="evidence" value="ECO:0007669"/>
    <property type="project" value="UniProtKB-SubCell"/>
</dbReference>
<evidence type="ECO:0000256" key="7">
    <source>
        <dbReference type="ARBA" id="ARBA00022737"/>
    </source>
</evidence>
<feature type="compositionally biased region" description="Low complexity" evidence="13">
    <location>
        <begin position="91"/>
        <end position="115"/>
    </location>
</feature>
<evidence type="ECO:0000313" key="14">
    <source>
        <dbReference type="EMBL" id="ODM88263.1"/>
    </source>
</evidence>
<comment type="caution">
    <text evidence="14">The sequence shown here is derived from an EMBL/GenBank/DDBJ whole genome shotgun (WGS) entry which is preliminary data.</text>
</comment>
<dbReference type="AlphaFoldDB" id="A0A1D2M5M0"/>
<evidence type="ECO:0000256" key="2">
    <source>
        <dbReference type="ARBA" id="ARBA00004430"/>
    </source>
</evidence>
<dbReference type="GO" id="GO:0097541">
    <property type="term" value="C:axonemal basal plate"/>
    <property type="evidence" value="ECO:0007669"/>
    <property type="project" value="TreeGrafter"/>
</dbReference>
<evidence type="ECO:0000256" key="1">
    <source>
        <dbReference type="ARBA" id="ARBA00004236"/>
    </source>
</evidence>
<dbReference type="PANTHER" id="PTHR13667">
    <property type="entry name" value="HOMOLOC-13"/>
    <property type="match status" value="1"/>
</dbReference>
<sequence length="176" mass="19693">NFELLLATYFVPAVSYDEKVRRRHGKPMRVLARRFFMWLVKARKYPRALQIAVSLGEDKLLKTLHHVASSQGDGTVATEAAFRIMARKTRSSSSESGRSSSPSGSTCSCHTSSGMSDLQSVSVKEVFQRVRTSVCHYTRTDMIVLEPPSPYRNPITTNTSNAEVENTQQVTGKHRN</sequence>
<keyword evidence="8" id="KW-0970">Cilium biogenesis/degradation</keyword>
<keyword evidence="15" id="KW-1185">Reference proteome</keyword>
<evidence type="ECO:0000256" key="8">
    <source>
        <dbReference type="ARBA" id="ARBA00022794"/>
    </source>
</evidence>
<dbReference type="PANTHER" id="PTHR13667:SF5">
    <property type="entry name" value="WD REPEAT-CONTAINING AND PLANAR CELL POLARITY EFFECTOR PROTEIN FRITZ HOMOLOG"/>
    <property type="match status" value="1"/>
</dbReference>
<evidence type="ECO:0000256" key="11">
    <source>
        <dbReference type="ARBA" id="ARBA00023212"/>
    </source>
</evidence>
<evidence type="ECO:0000256" key="4">
    <source>
        <dbReference type="ARBA" id="ARBA00022475"/>
    </source>
</evidence>
<organism evidence="14 15">
    <name type="scientific">Orchesella cincta</name>
    <name type="common">Springtail</name>
    <name type="synonym">Podura cincta</name>
    <dbReference type="NCBI Taxonomy" id="48709"/>
    <lineage>
        <taxon>Eukaryota</taxon>
        <taxon>Metazoa</taxon>
        <taxon>Ecdysozoa</taxon>
        <taxon>Arthropoda</taxon>
        <taxon>Hexapoda</taxon>
        <taxon>Collembola</taxon>
        <taxon>Entomobryomorpha</taxon>
        <taxon>Entomobryoidea</taxon>
        <taxon>Orchesellidae</taxon>
        <taxon>Orchesellinae</taxon>
        <taxon>Orchesella</taxon>
    </lineage>
</organism>
<keyword evidence="6" id="KW-0853">WD repeat</keyword>
<protein>
    <submittedName>
        <fullName evidence="14">WD repeat-containing and planar cell polarity effector protein fritz</fullName>
    </submittedName>
</protein>
<keyword evidence="9" id="KW-0969">Cilium</keyword>
<feature type="non-terminal residue" evidence="14">
    <location>
        <position position="1"/>
    </location>
</feature>
<gene>
    <name evidence="14" type="ORF">Ocin01_18419</name>
</gene>
<keyword evidence="7" id="KW-0677">Repeat</keyword>
<comment type="subcellular location">
    <subcellularLocation>
        <location evidence="1">Cell membrane</location>
    </subcellularLocation>
    <subcellularLocation>
        <location evidence="2">Cytoplasm</location>
        <location evidence="2">Cytoskeleton</location>
        <location evidence="2">Cilium axoneme</location>
    </subcellularLocation>
</comment>
<dbReference type="GO" id="GO:0045184">
    <property type="term" value="P:establishment of protein localization"/>
    <property type="evidence" value="ECO:0007669"/>
    <property type="project" value="TreeGrafter"/>
</dbReference>
<accession>A0A1D2M5M0</accession>
<evidence type="ECO:0000256" key="10">
    <source>
        <dbReference type="ARBA" id="ARBA00023136"/>
    </source>
</evidence>
<dbReference type="Proteomes" id="UP000094527">
    <property type="component" value="Unassembled WGS sequence"/>
</dbReference>
<evidence type="ECO:0000256" key="13">
    <source>
        <dbReference type="SAM" id="MobiDB-lite"/>
    </source>
</evidence>
<name>A0A1D2M5M0_ORCCI</name>